<evidence type="ECO:0000256" key="2">
    <source>
        <dbReference type="SAM" id="SignalP"/>
    </source>
</evidence>
<dbReference type="RefSeq" id="WP_069195238.1">
    <property type="nucleotide sequence ID" value="NZ_RLII01000007.1"/>
</dbReference>
<organism evidence="3 4">
    <name type="scientific">Acetivibrio mesophilus</name>
    <dbReference type="NCBI Taxonomy" id="2487273"/>
    <lineage>
        <taxon>Bacteria</taxon>
        <taxon>Bacillati</taxon>
        <taxon>Bacillota</taxon>
        <taxon>Clostridia</taxon>
        <taxon>Eubacteriales</taxon>
        <taxon>Oscillospiraceae</taxon>
        <taxon>Acetivibrio</taxon>
    </lineage>
</organism>
<dbReference type="Gene3D" id="2.60.120.260">
    <property type="entry name" value="Galactose-binding domain-like"/>
    <property type="match status" value="1"/>
</dbReference>
<feature type="transmembrane region" description="Helical" evidence="1">
    <location>
        <begin position="217"/>
        <end position="235"/>
    </location>
</feature>
<keyword evidence="1" id="KW-1133">Transmembrane helix</keyword>
<dbReference type="EMBL" id="RLII01000007">
    <property type="protein sequence ID" value="RXE59262.1"/>
    <property type="molecule type" value="Genomic_DNA"/>
</dbReference>
<keyword evidence="1" id="KW-0472">Membrane</keyword>
<evidence type="ECO:0000313" key="4">
    <source>
        <dbReference type="Proteomes" id="UP000289166"/>
    </source>
</evidence>
<keyword evidence="1" id="KW-0812">Transmembrane</keyword>
<dbReference type="Proteomes" id="UP000289166">
    <property type="component" value="Unassembled WGS sequence"/>
</dbReference>
<comment type="caution">
    <text evidence="3">The sequence shown here is derived from an EMBL/GenBank/DDBJ whole genome shotgun (WGS) entry which is preliminary data.</text>
</comment>
<dbReference type="OrthoDB" id="2084444at2"/>
<evidence type="ECO:0000313" key="3">
    <source>
        <dbReference type="EMBL" id="RXE59262.1"/>
    </source>
</evidence>
<name>A0A4Q0I8D4_9FIRM</name>
<feature type="signal peptide" evidence="2">
    <location>
        <begin position="1"/>
        <end position="25"/>
    </location>
</feature>
<sequence length="249" mass="28036">MFKKMTVYMTSVLVFCMMFYQCAFAAENLIQNPSFEDINDNMPVGWNTWVWDYRPGVVEFGAEQEGSHSGQYYVTINNKKGRDSRYLQEVAVNSNSCYRFSGWIKTEKVGGDTLGANLSLEGFTAYSQDVKGTVDEWQYTELYIKTGEGVNTITLSLGLGGYGNLNTGKASFDDVVLEEVDSIPEGANFVFVGNTDAESEPPEDEKKPEDTEGKYTWVWLAVSVIVLATIFFYYYKTGKLKSTDNEKDE</sequence>
<reference evidence="4" key="1">
    <citation type="submission" date="2018-11" db="EMBL/GenBank/DDBJ databases">
        <title>Genome sequencing of a novel mesophilic and cellulolytic organism within the genus Hungateiclostridium.</title>
        <authorList>
            <person name="Rettenmaier R."/>
            <person name="Liebl W."/>
            <person name="Zverlov V."/>
        </authorList>
    </citation>
    <scope>NUCLEOTIDE SEQUENCE [LARGE SCALE GENOMIC DNA]</scope>
    <source>
        <strain evidence="4">N2K1</strain>
    </source>
</reference>
<accession>A0A4Q0I8D4</accession>
<dbReference type="InterPro" id="IPR008979">
    <property type="entry name" value="Galactose-bd-like_sf"/>
</dbReference>
<dbReference type="AlphaFoldDB" id="A0A4Q0I8D4"/>
<proteinExistence type="predicted"/>
<evidence type="ECO:0000256" key="1">
    <source>
        <dbReference type="SAM" id="Phobius"/>
    </source>
</evidence>
<keyword evidence="4" id="KW-1185">Reference proteome</keyword>
<dbReference type="SUPFAM" id="SSF49785">
    <property type="entry name" value="Galactose-binding domain-like"/>
    <property type="match status" value="1"/>
</dbReference>
<protein>
    <submittedName>
        <fullName evidence="3">Carbohydrate-binding protein</fullName>
    </submittedName>
</protein>
<feature type="chain" id="PRO_5020844749" evidence="2">
    <location>
        <begin position="26"/>
        <end position="249"/>
    </location>
</feature>
<keyword evidence="2" id="KW-0732">Signal</keyword>
<gene>
    <name evidence="3" type="ORF">EFD62_07775</name>
</gene>